<keyword evidence="3" id="KW-0805">Transcription regulation</keyword>
<evidence type="ECO:0000259" key="8">
    <source>
        <dbReference type="PROSITE" id="PS50048"/>
    </source>
</evidence>
<feature type="region of interest" description="Disordered" evidence="7">
    <location>
        <begin position="52"/>
        <end position="107"/>
    </location>
</feature>
<keyword evidence="6" id="KW-0539">Nucleus</keyword>
<dbReference type="PANTHER" id="PTHR31845">
    <property type="entry name" value="FINGER DOMAIN PROTEIN, PUTATIVE-RELATED"/>
    <property type="match status" value="1"/>
</dbReference>
<dbReference type="SMART" id="SM00066">
    <property type="entry name" value="GAL4"/>
    <property type="match status" value="1"/>
</dbReference>
<dbReference type="Gene3D" id="4.10.240.10">
    <property type="entry name" value="Zn(2)-C6 fungal-type DNA-binding domain"/>
    <property type="match status" value="1"/>
</dbReference>
<dbReference type="STRING" id="86259.A0A4Z1PNH6"/>
<evidence type="ECO:0000256" key="1">
    <source>
        <dbReference type="ARBA" id="ARBA00004123"/>
    </source>
</evidence>
<dbReference type="InterPro" id="IPR007219">
    <property type="entry name" value="XnlR_reg_dom"/>
</dbReference>
<evidence type="ECO:0000256" key="5">
    <source>
        <dbReference type="ARBA" id="ARBA00023163"/>
    </source>
</evidence>
<accession>A0A4Z1PNH6</accession>
<dbReference type="CDD" id="cd12148">
    <property type="entry name" value="fungal_TF_MHR"/>
    <property type="match status" value="1"/>
</dbReference>
<evidence type="ECO:0000313" key="10">
    <source>
        <dbReference type="Proteomes" id="UP000298493"/>
    </source>
</evidence>
<dbReference type="PANTHER" id="PTHR31845:SF21">
    <property type="entry name" value="REGULATORY PROTEIN LEU3"/>
    <property type="match status" value="1"/>
</dbReference>
<dbReference type="InterPro" id="IPR001138">
    <property type="entry name" value="Zn2Cys6_DnaBD"/>
</dbReference>
<dbReference type="AlphaFoldDB" id="A0A4Z1PNH6"/>
<evidence type="ECO:0000256" key="4">
    <source>
        <dbReference type="ARBA" id="ARBA00023125"/>
    </source>
</evidence>
<evidence type="ECO:0000256" key="3">
    <source>
        <dbReference type="ARBA" id="ARBA00023015"/>
    </source>
</evidence>
<dbReference type="GO" id="GO:0006351">
    <property type="term" value="P:DNA-templated transcription"/>
    <property type="evidence" value="ECO:0007669"/>
    <property type="project" value="InterPro"/>
</dbReference>
<dbReference type="EMBL" id="SNSC02000006">
    <property type="protein sequence ID" value="TID23794.1"/>
    <property type="molecule type" value="Genomic_DNA"/>
</dbReference>
<dbReference type="Pfam" id="PF04082">
    <property type="entry name" value="Fungal_trans"/>
    <property type="match status" value="1"/>
</dbReference>
<dbReference type="Proteomes" id="UP000298493">
    <property type="component" value="Unassembled WGS sequence"/>
</dbReference>
<organism evidence="9 10">
    <name type="scientific">Venturia nashicola</name>
    <dbReference type="NCBI Taxonomy" id="86259"/>
    <lineage>
        <taxon>Eukaryota</taxon>
        <taxon>Fungi</taxon>
        <taxon>Dikarya</taxon>
        <taxon>Ascomycota</taxon>
        <taxon>Pezizomycotina</taxon>
        <taxon>Dothideomycetes</taxon>
        <taxon>Pleosporomycetidae</taxon>
        <taxon>Venturiales</taxon>
        <taxon>Venturiaceae</taxon>
        <taxon>Venturia</taxon>
    </lineage>
</organism>
<dbReference type="Pfam" id="PF00172">
    <property type="entry name" value="Zn_clus"/>
    <property type="match status" value="1"/>
</dbReference>
<comment type="subcellular location">
    <subcellularLocation>
        <location evidence="1">Nucleus</location>
    </subcellularLocation>
</comment>
<comment type="caution">
    <text evidence="9">The sequence shown here is derived from an EMBL/GenBank/DDBJ whole genome shotgun (WGS) entry which is preliminary data.</text>
</comment>
<name>A0A4Z1PNH6_9PEZI</name>
<evidence type="ECO:0000256" key="7">
    <source>
        <dbReference type="SAM" id="MobiDB-lite"/>
    </source>
</evidence>
<dbReference type="PROSITE" id="PS00463">
    <property type="entry name" value="ZN2_CY6_FUNGAL_1"/>
    <property type="match status" value="1"/>
</dbReference>
<protein>
    <recommendedName>
        <fullName evidence="8">Zn(2)-C6 fungal-type domain-containing protein</fullName>
    </recommendedName>
</protein>
<feature type="domain" description="Zn(2)-C6 fungal-type" evidence="8">
    <location>
        <begin position="15"/>
        <end position="48"/>
    </location>
</feature>
<proteinExistence type="predicted"/>
<dbReference type="GO" id="GO:0005634">
    <property type="term" value="C:nucleus"/>
    <property type="evidence" value="ECO:0007669"/>
    <property type="project" value="UniProtKB-SubCell"/>
</dbReference>
<keyword evidence="5" id="KW-0804">Transcription</keyword>
<sequence length="643" mass="72333">MASSTTGAKKSRAKSCTACRQVKLRCDMRDTYPAPCSRCRDRKQECKMDSSFKRVDVRRPGEGPTARTNLSPGLQHPLPSFGHNTQNPSPSSTVSASENNHSDTPWLDLAPQPLITTRFSESWSMGENLIDYATARDLFEHFEEFYLPNMPILEPVTSFKKLFAASSMLFWAIIFVSARHHPIHSEMHPKLHAPYRKAFGDFLTRPLHSLKDLHALLLLITWPFDVESQQEDPAWIHCGMAVNTALYMGLNRLEDENLFGSRLTKHFQQMANLRCRKMTWMKCFQLSIQLSTWYGLEYTAPGLRTISQFYDEKDIPLDFIAMTETQRQVGRYIAALDGHTCDSLAMSLVPQFVHDFDAIKIQFSKVWSFSTEINLQSAKLYMFAMCLISTDHSSLKSMKDTDVAIFLHKVLQWGHVSALSLISLMAEASAAKTENPSCGRYEDGGSPILATPKQHFRLAFFACCFLLKFLDTGTASAADRDSARNAVSTLFHQTFMRFPSQPQLARAASIIEVLGRAIVPDRGRLVTHVRSRLGASLMYNATWTAAELRGRRNDHKLSSKPLLPPPPQIEFTPASTADMNVSYGETDSQVGSVPLGMDMQITHNASFEYQFPWGVWNDALFDALELGGGNELYDGSLSMYNLI</sequence>
<dbReference type="CDD" id="cd00067">
    <property type="entry name" value="GAL4"/>
    <property type="match status" value="1"/>
</dbReference>
<feature type="compositionally biased region" description="Basic and acidic residues" evidence="7">
    <location>
        <begin position="52"/>
        <end position="61"/>
    </location>
</feature>
<evidence type="ECO:0000313" key="9">
    <source>
        <dbReference type="EMBL" id="TID23794.1"/>
    </source>
</evidence>
<dbReference type="InterPro" id="IPR051089">
    <property type="entry name" value="prtT"/>
</dbReference>
<dbReference type="GO" id="GO:0008270">
    <property type="term" value="F:zinc ion binding"/>
    <property type="evidence" value="ECO:0007669"/>
    <property type="project" value="InterPro"/>
</dbReference>
<gene>
    <name evidence="9" type="ORF">E6O75_ATG03430</name>
</gene>
<dbReference type="GO" id="GO:0000976">
    <property type="term" value="F:transcription cis-regulatory region binding"/>
    <property type="evidence" value="ECO:0007669"/>
    <property type="project" value="TreeGrafter"/>
</dbReference>
<evidence type="ECO:0000256" key="2">
    <source>
        <dbReference type="ARBA" id="ARBA00022723"/>
    </source>
</evidence>
<keyword evidence="2" id="KW-0479">Metal-binding</keyword>
<dbReference type="InterPro" id="IPR036864">
    <property type="entry name" value="Zn2-C6_fun-type_DNA-bd_sf"/>
</dbReference>
<evidence type="ECO:0000256" key="6">
    <source>
        <dbReference type="ARBA" id="ARBA00023242"/>
    </source>
</evidence>
<dbReference type="GO" id="GO:0000981">
    <property type="term" value="F:DNA-binding transcription factor activity, RNA polymerase II-specific"/>
    <property type="evidence" value="ECO:0007669"/>
    <property type="project" value="InterPro"/>
</dbReference>
<reference evidence="9 10" key="1">
    <citation type="submission" date="2019-04" db="EMBL/GenBank/DDBJ databases">
        <title>High contiguity whole genome sequence and gene annotation resource for two Venturia nashicola isolates.</title>
        <authorList>
            <person name="Prokchorchik M."/>
            <person name="Won K."/>
            <person name="Lee Y."/>
            <person name="Choi E.D."/>
            <person name="Segonzac C."/>
            <person name="Sohn K.H."/>
        </authorList>
    </citation>
    <scope>NUCLEOTIDE SEQUENCE [LARGE SCALE GENOMIC DNA]</scope>
    <source>
        <strain evidence="9 10">PRI2</strain>
    </source>
</reference>
<feature type="compositionally biased region" description="Polar residues" evidence="7">
    <location>
        <begin position="82"/>
        <end position="103"/>
    </location>
</feature>
<keyword evidence="10" id="KW-1185">Reference proteome</keyword>
<dbReference type="SUPFAM" id="SSF57701">
    <property type="entry name" value="Zn2/Cys6 DNA-binding domain"/>
    <property type="match status" value="1"/>
</dbReference>
<dbReference type="PROSITE" id="PS50048">
    <property type="entry name" value="ZN2_CY6_FUNGAL_2"/>
    <property type="match status" value="1"/>
</dbReference>
<keyword evidence="4" id="KW-0238">DNA-binding</keyword>